<evidence type="ECO:0000256" key="2">
    <source>
        <dbReference type="ARBA" id="ARBA00022679"/>
    </source>
</evidence>
<feature type="domain" description="Four-carbon acid sugar kinase nucleotide binding" evidence="8">
    <location>
        <begin position="279"/>
        <end position="451"/>
    </location>
</feature>
<accession>A0A5R9GCU6</accession>
<comment type="caution">
    <text evidence="9">The sequence shown here is derived from an EMBL/GenBank/DDBJ whole genome shotgun (WGS) entry which is preliminary data.</text>
</comment>
<keyword evidence="3" id="KW-0547">Nucleotide-binding</keyword>
<gene>
    <name evidence="9" type="ORF">FE782_13440</name>
</gene>
<comment type="similarity">
    <text evidence="1">Belongs to the four-carbon acid sugar kinase family.</text>
</comment>
<dbReference type="InterPro" id="IPR010737">
    <property type="entry name" value="4-carb_acid_sugar_kinase_N"/>
</dbReference>
<reference evidence="9 10" key="1">
    <citation type="submission" date="2019-05" db="EMBL/GenBank/DDBJ databases">
        <authorList>
            <person name="Narsing Rao M.P."/>
            <person name="Li W.J."/>
        </authorList>
    </citation>
    <scope>NUCLEOTIDE SEQUENCE [LARGE SCALE GENOMIC DNA]</scope>
    <source>
        <strain evidence="9 10">SYSU_K30003</strain>
    </source>
</reference>
<evidence type="ECO:0000256" key="5">
    <source>
        <dbReference type="ARBA" id="ARBA00022840"/>
    </source>
</evidence>
<protein>
    <submittedName>
        <fullName evidence="9">Four-carbon acid sugar kinase family protein</fullName>
    </submittedName>
</protein>
<dbReference type="Gene3D" id="3.40.50.10840">
    <property type="entry name" value="Putative sugar-binding, N-terminal domain"/>
    <property type="match status" value="1"/>
</dbReference>
<dbReference type="GO" id="GO:0016301">
    <property type="term" value="F:kinase activity"/>
    <property type="evidence" value="ECO:0007669"/>
    <property type="project" value="UniProtKB-KW"/>
</dbReference>
<evidence type="ECO:0000313" key="9">
    <source>
        <dbReference type="EMBL" id="TLS51900.1"/>
    </source>
</evidence>
<organism evidence="9 10">
    <name type="scientific">Paenibacillus antri</name>
    <dbReference type="NCBI Taxonomy" id="2582848"/>
    <lineage>
        <taxon>Bacteria</taxon>
        <taxon>Bacillati</taxon>
        <taxon>Bacillota</taxon>
        <taxon>Bacilli</taxon>
        <taxon>Bacillales</taxon>
        <taxon>Paenibacillaceae</taxon>
        <taxon>Paenibacillus</taxon>
    </lineage>
</organism>
<evidence type="ECO:0000256" key="4">
    <source>
        <dbReference type="ARBA" id="ARBA00022777"/>
    </source>
</evidence>
<keyword evidence="6" id="KW-0119">Carbohydrate metabolism</keyword>
<dbReference type="Proteomes" id="UP000309676">
    <property type="component" value="Unassembled WGS sequence"/>
</dbReference>
<name>A0A5R9GCU6_9BACL</name>
<keyword evidence="4 9" id="KW-0418">Kinase</keyword>
<sequence>MTTSPVRRLISFYGDDFTGSTDSMEALMLGGVKTALFLEPPTRVLLDERFPDIQGFGVAGVSRSMTPAEMERELSPVFASLRDAGTPIVHYKMCSTFDSSPDIGSIGKAAELGRAAFGGDRPIPILVGAPALKRYTVFGNHFATAGDDTFRLDRHPTMSRHPVTPMNEADLRLHLGKQTTMSIALMDLLDLDGEEERVRERLRVRLSDRPDLVLFDVLDEARLERAGGLIWGGALEGGRFVIGSSGVEYALTAHWRRQGLISPDVSPFRRVGPAKQLFAVSGSCSPVTEAQIRYALRNGFVGIPVDANGFAAPDEAEAYRRRLLGRSLAVLAQGGSPLLYTALGPDGLETESLKRRMEAAGRTSLDTGRMIGEQLGKLTREVIERTGLPRFLAAGGDTSGYVARELGIYALSCLMPIAPGGPLCLSYADDPRFDGKELALKGGQVGREDYFVRVLEGR</sequence>
<dbReference type="OrthoDB" id="9778478at2"/>
<keyword evidence="2" id="KW-0808">Transferase</keyword>
<dbReference type="InterPro" id="IPR031475">
    <property type="entry name" value="NBD_C"/>
</dbReference>
<dbReference type="InterPro" id="IPR042213">
    <property type="entry name" value="NBD_C_sf"/>
</dbReference>
<dbReference type="Pfam" id="PF07005">
    <property type="entry name" value="SBD_N"/>
    <property type="match status" value="1"/>
</dbReference>
<evidence type="ECO:0000256" key="6">
    <source>
        <dbReference type="ARBA" id="ARBA00023277"/>
    </source>
</evidence>
<dbReference type="Gene3D" id="3.40.980.20">
    <property type="entry name" value="Four-carbon acid sugar kinase, nucleotide binding domain"/>
    <property type="match status" value="1"/>
</dbReference>
<dbReference type="AlphaFoldDB" id="A0A5R9GCU6"/>
<dbReference type="SUPFAM" id="SSF142764">
    <property type="entry name" value="YgbK-like"/>
    <property type="match status" value="1"/>
</dbReference>
<keyword evidence="5" id="KW-0067">ATP-binding</keyword>
<evidence type="ECO:0000256" key="3">
    <source>
        <dbReference type="ARBA" id="ARBA00022741"/>
    </source>
</evidence>
<dbReference type="InterPro" id="IPR037051">
    <property type="entry name" value="4-carb_acid_sugar_kinase_N_sf"/>
</dbReference>
<dbReference type="RefSeq" id="WP_138194608.1">
    <property type="nucleotide sequence ID" value="NZ_VCIW01000007.1"/>
</dbReference>
<dbReference type="EMBL" id="VCIW01000007">
    <property type="protein sequence ID" value="TLS51900.1"/>
    <property type="molecule type" value="Genomic_DNA"/>
</dbReference>
<evidence type="ECO:0000259" key="8">
    <source>
        <dbReference type="Pfam" id="PF17042"/>
    </source>
</evidence>
<dbReference type="Pfam" id="PF17042">
    <property type="entry name" value="NBD_C"/>
    <property type="match status" value="1"/>
</dbReference>
<evidence type="ECO:0000256" key="1">
    <source>
        <dbReference type="ARBA" id="ARBA00005715"/>
    </source>
</evidence>
<evidence type="ECO:0000313" key="10">
    <source>
        <dbReference type="Proteomes" id="UP000309676"/>
    </source>
</evidence>
<evidence type="ECO:0000259" key="7">
    <source>
        <dbReference type="Pfam" id="PF07005"/>
    </source>
</evidence>
<proteinExistence type="inferred from homology"/>
<dbReference type="GO" id="GO:0005524">
    <property type="term" value="F:ATP binding"/>
    <property type="evidence" value="ECO:0007669"/>
    <property type="project" value="UniProtKB-KW"/>
</dbReference>
<feature type="domain" description="Four-carbon acid sugar kinase N-terminal" evidence="7">
    <location>
        <begin position="11"/>
        <end position="251"/>
    </location>
</feature>
<keyword evidence="10" id="KW-1185">Reference proteome</keyword>